<gene>
    <name evidence="8" type="ORF">EVA95_03165</name>
</gene>
<evidence type="ECO:0000313" key="9">
    <source>
        <dbReference type="Proteomes" id="UP000319384"/>
    </source>
</evidence>
<evidence type="ECO:0008006" key="10">
    <source>
        <dbReference type="Google" id="ProtNLM"/>
    </source>
</evidence>
<keyword evidence="6" id="KW-0119">Carbohydrate metabolism</keyword>
<name>A0A520MX06_9GAMM</name>
<dbReference type="InterPro" id="IPR029058">
    <property type="entry name" value="AB_hydrolase_fold"/>
</dbReference>
<evidence type="ECO:0000256" key="1">
    <source>
        <dbReference type="ARBA" id="ARBA00004613"/>
    </source>
</evidence>
<keyword evidence="2" id="KW-0964">Secreted</keyword>
<keyword evidence="4" id="KW-0732">Signal</keyword>
<proteinExistence type="predicted"/>
<dbReference type="Proteomes" id="UP000319384">
    <property type="component" value="Unassembled WGS sequence"/>
</dbReference>
<reference evidence="8 9" key="1">
    <citation type="submission" date="2019-02" db="EMBL/GenBank/DDBJ databases">
        <title>Prokaryotic population dynamics and viral predation in marine succession experiment using metagenomics: the confinement effect.</title>
        <authorList>
            <person name="Haro-Moreno J.M."/>
            <person name="Rodriguez-Valera F."/>
            <person name="Lopez-Perez M."/>
        </authorList>
    </citation>
    <scope>NUCLEOTIDE SEQUENCE [LARGE SCALE GENOMIC DNA]</scope>
    <source>
        <strain evidence="8">MED-G162</strain>
    </source>
</reference>
<evidence type="ECO:0000256" key="4">
    <source>
        <dbReference type="ARBA" id="ARBA00022729"/>
    </source>
</evidence>
<evidence type="ECO:0000313" key="8">
    <source>
        <dbReference type="EMBL" id="RZO25757.1"/>
    </source>
</evidence>
<evidence type="ECO:0000256" key="6">
    <source>
        <dbReference type="ARBA" id="ARBA00023277"/>
    </source>
</evidence>
<evidence type="ECO:0000256" key="7">
    <source>
        <dbReference type="ARBA" id="ARBA00023326"/>
    </source>
</evidence>
<dbReference type="AlphaFoldDB" id="A0A520MX06"/>
<comment type="subcellular location">
    <subcellularLocation>
        <location evidence="1">Secreted</location>
    </subcellularLocation>
</comment>
<keyword evidence="3" id="KW-0858">Xylan degradation</keyword>
<organism evidence="8 9">
    <name type="scientific">SAR86 cluster bacterium</name>
    <dbReference type="NCBI Taxonomy" id="2030880"/>
    <lineage>
        <taxon>Bacteria</taxon>
        <taxon>Pseudomonadati</taxon>
        <taxon>Pseudomonadota</taxon>
        <taxon>Gammaproteobacteria</taxon>
        <taxon>SAR86 cluster</taxon>
    </lineage>
</organism>
<dbReference type="EMBL" id="SHBH01000028">
    <property type="protein sequence ID" value="RZO25757.1"/>
    <property type="molecule type" value="Genomic_DNA"/>
</dbReference>
<dbReference type="GO" id="GO:0005576">
    <property type="term" value="C:extracellular region"/>
    <property type="evidence" value="ECO:0007669"/>
    <property type="project" value="UniProtKB-SubCell"/>
</dbReference>
<evidence type="ECO:0000256" key="3">
    <source>
        <dbReference type="ARBA" id="ARBA00022651"/>
    </source>
</evidence>
<dbReference type="SUPFAM" id="SSF53474">
    <property type="entry name" value="alpha/beta-Hydrolases"/>
    <property type="match status" value="1"/>
</dbReference>
<accession>A0A520MX06</accession>
<comment type="caution">
    <text evidence="8">The sequence shown here is derived from an EMBL/GenBank/DDBJ whole genome shotgun (WGS) entry which is preliminary data.</text>
</comment>
<dbReference type="GO" id="GO:0030600">
    <property type="term" value="F:feruloyl esterase activity"/>
    <property type="evidence" value="ECO:0007669"/>
    <property type="project" value="InterPro"/>
</dbReference>
<keyword evidence="5" id="KW-0378">Hydrolase</keyword>
<dbReference type="GO" id="GO:0045493">
    <property type="term" value="P:xylan catabolic process"/>
    <property type="evidence" value="ECO:0007669"/>
    <property type="project" value="UniProtKB-KW"/>
</dbReference>
<dbReference type="Gene3D" id="3.40.50.1820">
    <property type="entry name" value="alpha/beta hydrolase"/>
    <property type="match status" value="1"/>
</dbReference>
<protein>
    <recommendedName>
        <fullName evidence="10">Alpha/beta fold hydrolase</fullName>
    </recommendedName>
</protein>
<evidence type="ECO:0000256" key="5">
    <source>
        <dbReference type="ARBA" id="ARBA00022801"/>
    </source>
</evidence>
<dbReference type="InterPro" id="IPR043595">
    <property type="entry name" value="FaeB/C/D"/>
</dbReference>
<dbReference type="PANTHER" id="PTHR38050:SF2">
    <property type="entry name" value="FERULOYL ESTERASE C-RELATED"/>
    <property type="match status" value="1"/>
</dbReference>
<sequence length="340" mass="38285">MKYLLSLVLFCNFIVANEMNRIDMVFDNEPRHYLVFKPDNDSKPKNLVIGIHGYTGSATGFEKETTGGFNESAKKYNFIAVYPQGLYFYEDQYFGRFMRKNYVSSWNDLTASKTKTPTGETCAVDAVPYPKYSNCRGTDAGRCAWSSCGNDIGFLKKIIDDVKNNYDVENIYVLGVSNGGKIAHALACEFPKLLTGVMNVIGSPALGLACKPKGPINYIVYGGLKDDTVPPIDIVSWDKYFYTPIDTIANDWMSSFNCKEMKTFLYDEYDSIKETVYSSCNDGVKVTSILNMDRGHTYPGVNDDNSGYCKTNIQDEILINECRSNINIWGNDFLLERLLN</sequence>
<keyword evidence="7" id="KW-0624">Polysaccharide degradation</keyword>
<dbReference type="PANTHER" id="PTHR38050">
    <property type="match status" value="1"/>
</dbReference>
<evidence type="ECO:0000256" key="2">
    <source>
        <dbReference type="ARBA" id="ARBA00022525"/>
    </source>
</evidence>